<dbReference type="AlphaFoldDB" id="A0A8C4NJE4"/>
<comment type="subcellular location">
    <subcellularLocation>
        <location evidence="1">Secreted</location>
    </subcellularLocation>
</comment>
<feature type="signal peptide" evidence="11">
    <location>
        <begin position="1"/>
        <end position="40"/>
    </location>
</feature>
<keyword evidence="6" id="KW-0879">Wnt signaling pathway</keyword>
<dbReference type="SUPFAM" id="SSF57184">
    <property type="entry name" value="Growth factor receptor domain"/>
    <property type="match status" value="1"/>
</dbReference>
<dbReference type="Gene3D" id="2.20.100.10">
    <property type="entry name" value="Thrombospondin type-1 (TSP1) repeat"/>
    <property type="match status" value="1"/>
</dbReference>
<evidence type="ECO:0000256" key="11">
    <source>
        <dbReference type="SAM" id="SignalP"/>
    </source>
</evidence>
<evidence type="ECO:0000256" key="3">
    <source>
        <dbReference type="ARBA" id="ARBA00022525"/>
    </source>
</evidence>
<dbReference type="PANTHER" id="PTHR46987:SF7">
    <property type="entry name" value="TNFR-CYS DOMAIN-CONTAINING PROTEIN"/>
    <property type="match status" value="1"/>
</dbReference>
<feature type="compositionally biased region" description="Basic residues" evidence="10">
    <location>
        <begin position="234"/>
        <end position="248"/>
    </location>
</feature>
<dbReference type="OMA" id="CMTSCPL"/>
<dbReference type="InterPro" id="IPR043601">
    <property type="entry name" value="Rspo_Fu-CRD_dom"/>
</dbReference>
<evidence type="ECO:0000256" key="8">
    <source>
        <dbReference type="ARBA" id="ARBA00023157"/>
    </source>
</evidence>
<evidence type="ECO:0000313" key="13">
    <source>
        <dbReference type="Ensembl" id="ENSEBUP00000007628.1"/>
    </source>
</evidence>
<dbReference type="Proteomes" id="UP000694388">
    <property type="component" value="Unplaced"/>
</dbReference>
<evidence type="ECO:0000256" key="7">
    <source>
        <dbReference type="ARBA" id="ARBA00022729"/>
    </source>
</evidence>
<dbReference type="SUPFAM" id="SSF82895">
    <property type="entry name" value="TSP-1 type 1 repeat"/>
    <property type="match status" value="1"/>
</dbReference>
<dbReference type="PANTHER" id="PTHR46987">
    <property type="entry name" value="NEUROHYPOPHYSIAL HORMONES, N-TERMINAL DOMAIN CONTAINING PROTEIN"/>
    <property type="match status" value="1"/>
</dbReference>
<reference evidence="13" key="1">
    <citation type="submission" date="2025-08" db="UniProtKB">
        <authorList>
            <consortium name="Ensembl"/>
        </authorList>
    </citation>
    <scope>IDENTIFICATION</scope>
</reference>
<proteinExistence type="inferred from homology"/>
<sequence>MCCTSSCSAVSAPGHHPHRTSHPNMHLRSLWTFLVTMVCCLEFIQSRGASAHAYQSPPGQHCIGECSQCSESNGCIRCMPHVFFHLHRQGMRQVGTCRLACPDGYYGSRGREMNVCIKCRIDHCESCFSSTFCMKCLVGYYLHMGRCYEVCPLGYYRSNDTSECIMFPCMLSPWGEWSTCKRKRQTCGFKWGRQSRERIVTQVATIETPLCPDAQQRQRCRLEKRFCPGQDTKGRHKKTKPKKVKARSRLNTSRRNQRARNREKRPSHVPDTK</sequence>
<dbReference type="InterPro" id="IPR006212">
    <property type="entry name" value="Furin_repeat"/>
</dbReference>
<dbReference type="Gene3D" id="2.10.220.10">
    <property type="entry name" value="Hormone Receptor, Insulin-like Growth Factor Receptor 1, Chain A, domain 2"/>
    <property type="match status" value="1"/>
</dbReference>
<dbReference type="GO" id="GO:0016055">
    <property type="term" value="P:Wnt signaling pathway"/>
    <property type="evidence" value="ECO:0007669"/>
    <property type="project" value="UniProtKB-KW"/>
</dbReference>
<evidence type="ECO:0000256" key="9">
    <source>
        <dbReference type="ARBA" id="ARBA00023180"/>
    </source>
</evidence>
<dbReference type="GeneTree" id="ENSGT00940000159194"/>
<feature type="compositionally biased region" description="Basic and acidic residues" evidence="10">
    <location>
        <begin position="264"/>
        <end position="273"/>
    </location>
</feature>
<protein>
    <submittedName>
        <fullName evidence="13">R-spondin 2</fullName>
    </submittedName>
</protein>
<accession>A0A8C4NJE4</accession>
<comment type="similarity">
    <text evidence="2">Belongs to the R-spondin family.</text>
</comment>
<dbReference type="Ensembl" id="ENSEBUT00000008115.1">
    <property type="protein sequence ID" value="ENSEBUP00000007628.1"/>
    <property type="gene ID" value="ENSEBUG00000004977.1"/>
</dbReference>
<evidence type="ECO:0000256" key="1">
    <source>
        <dbReference type="ARBA" id="ARBA00004613"/>
    </source>
</evidence>
<keyword evidence="4" id="KW-0716">Sensory transduction</keyword>
<keyword evidence="8" id="KW-1015">Disulfide bond</keyword>
<reference evidence="13" key="2">
    <citation type="submission" date="2025-09" db="UniProtKB">
        <authorList>
            <consortium name="Ensembl"/>
        </authorList>
    </citation>
    <scope>IDENTIFICATION</scope>
</reference>
<organism evidence="13 14">
    <name type="scientific">Eptatretus burgeri</name>
    <name type="common">Inshore hagfish</name>
    <dbReference type="NCBI Taxonomy" id="7764"/>
    <lineage>
        <taxon>Eukaryota</taxon>
        <taxon>Metazoa</taxon>
        <taxon>Chordata</taxon>
        <taxon>Craniata</taxon>
        <taxon>Vertebrata</taxon>
        <taxon>Cyclostomata</taxon>
        <taxon>Myxini</taxon>
        <taxon>Myxiniformes</taxon>
        <taxon>Myxinidae</taxon>
        <taxon>Eptatretinae</taxon>
        <taxon>Eptatretus</taxon>
    </lineage>
</organism>
<evidence type="ECO:0000259" key="12">
    <source>
        <dbReference type="Pfam" id="PF15913"/>
    </source>
</evidence>
<keyword evidence="9" id="KW-0325">Glycoprotein</keyword>
<evidence type="ECO:0000256" key="5">
    <source>
        <dbReference type="ARBA" id="ARBA00022674"/>
    </source>
</evidence>
<dbReference type="GO" id="GO:0005576">
    <property type="term" value="C:extracellular region"/>
    <property type="evidence" value="ECO:0007669"/>
    <property type="project" value="UniProtKB-SubCell"/>
</dbReference>
<dbReference type="InterPro" id="IPR000884">
    <property type="entry name" value="TSP1_rpt"/>
</dbReference>
<evidence type="ECO:0000256" key="10">
    <source>
        <dbReference type="SAM" id="MobiDB-lite"/>
    </source>
</evidence>
<dbReference type="SMART" id="SM00261">
    <property type="entry name" value="FU"/>
    <property type="match status" value="2"/>
</dbReference>
<evidence type="ECO:0000313" key="14">
    <source>
        <dbReference type="Proteomes" id="UP000694388"/>
    </source>
</evidence>
<feature type="chain" id="PRO_5034618342" evidence="11">
    <location>
        <begin position="41"/>
        <end position="273"/>
    </location>
</feature>
<dbReference type="InterPro" id="IPR036383">
    <property type="entry name" value="TSP1_rpt_sf"/>
</dbReference>
<evidence type="ECO:0000256" key="6">
    <source>
        <dbReference type="ARBA" id="ARBA00022687"/>
    </source>
</evidence>
<keyword evidence="5" id="KW-0358">Heparin-binding</keyword>
<evidence type="ECO:0000256" key="4">
    <source>
        <dbReference type="ARBA" id="ARBA00022606"/>
    </source>
</evidence>
<dbReference type="InterPro" id="IPR009030">
    <property type="entry name" value="Growth_fac_rcpt_cys_sf"/>
</dbReference>
<feature type="domain" description="R-spondin Fu-CRD" evidence="12">
    <location>
        <begin position="65"/>
        <end position="164"/>
    </location>
</feature>
<dbReference type="Pfam" id="PF15913">
    <property type="entry name" value="Furin-like_2"/>
    <property type="match status" value="1"/>
</dbReference>
<name>A0A8C4NJE4_EPTBU</name>
<evidence type="ECO:0000256" key="2">
    <source>
        <dbReference type="ARBA" id="ARBA00007308"/>
    </source>
</evidence>
<keyword evidence="3" id="KW-0964">Secreted</keyword>
<keyword evidence="14" id="KW-1185">Reference proteome</keyword>
<keyword evidence="7 11" id="KW-0732">Signal</keyword>
<dbReference type="PROSITE" id="PS50092">
    <property type="entry name" value="TSP1"/>
    <property type="match status" value="1"/>
</dbReference>
<feature type="region of interest" description="Disordered" evidence="10">
    <location>
        <begin position="228"/>
        <end position="273"/>
    </location>
</feature>
<dbReference type="GO" id="GO:0008201">
    <property type="term" value="F:heparin binding"/>
    <property type="evidence" value="ECO:0007669"/>
    <property type="project" value="UniProtKB-KW"/>
</dbReference>
<dbReference type="InterPro" id="IPR051514">
    <property type="entry name" value="R-spondin"/>
</dbReference>
<dbReference type="CDD" id="cd00064">
    <property type="entry name" value="FU"/>
    <property type="match status" value="1"/>
</dbReference>